<dbReference type="AlphaFoldDB" id="A0A150GIH8"/>
<accession>A0A150GIH8</accession>
<organism evidence="1 2">
    <name type="scientific">Gonium pectorale</name>
    <name type="common">Green alga</name>
    <dbReference type="NCBI Taxonomy" id="33097"/>
    <lineage>
        <taxon>Eukaryota</taxon>
        <taxon>Viridiplantae</taxon>
        <taxon>Chlorophyta</taxon>
        <taxon>core chlorophytes</taxon>
        <taxon>Chlorophyceae</taxon>
        <taxon>CS clade</taxon>
        <taxon>Chlamydomonadales</taxon>
        <taxon>Volvocaceae</taxon>
        <taxon>Gonium</taxon>
    </lineage>
</organism>
<evidence type="ECO:0000313" key="2">
    <source>
        <dbReference type="Proteomes" id="UP000075714"/>
    </source>
</evidence>
<dbReference type="OrthoDB" id="544543at2759"/>
<evidence type="ECO:0000313" key="1">
    <source>
        <dbReference type="EMBL" id="KXZ49609.1"/>
    </source>
</evidence>
<proteinExistence type="predicted"/>
<name>A0A150GIH8_GONPE</name>
<reference evidence="2" key="1">
    <citation type="journal article" date="2016" name="Nat. Commun.">
        <title>The Gonium pectorale genome demonstrates co-option of cell cycle regulation during the evolution of multicellularity.</title>
        <authorList>
            <person name="Hanschen E.R."/>
            <person name="Marriage T.N."/>
            <person name="Ferris P.J."/>
            <person name="Hamaji T."/>
            <person name="Toyoda A."/>
            <person name="Fujiyama A."/>
            <person name="Neme R."/>
            <person name="Noguchi H."/>
            <person name="Minakuchi Y."/>
            <person name="Suzuki M."/>
            <person name="Kawai-Toyooka H."/>
            <person name="Smith D.R."/>
            <person name="Sparks H."/>
            <person name="Anderson J."/>
            <person name="Bakaric R."/>
            <person name="Luria V."/>
            <person name="Karger A."/>
            <person name="Kirschner M.W."/>
            <person name="Durand P.M."/>
            <person name="Michod R.E."/>
            <person name="Nozaki H."/>
            <person name="Olson B.J."/>
        </authorList>
    </citation>
    <scope>NUCLEOTIDE SEQUENCE [LARGE SCALE GENOMIC DNA]</scope>
    <source>
        <strain evidence="2">NIES-2863</strain>
    </source>
</reference>
<comment type="caution">
    <text evidence="1">The sequence shown here is derived from an EMBL/GenBank/DDBJ whole genome shotgun (WGS) entry which is preliminary data.</text>
</comment>
<sequence length="161" mass="18158">MNQTTAVDRLFELFGSEPVKLGRLLARIGDLPARKYKLWERLRKLGNVVAEKAFLEEALPPVAGGANTYNHVTVYLPNRSSGSGYIKRDFRKLTPNQLQKKLNQKGYFHVLPVDEQPPLLLQLADCCDRAEDVELRDGMQLAVVVDAKASTLLEQQVRFAH</sequence>
<gene>
    <name evidence="1" type="ORF">GPECTOR_20g465</name>
</gene>
<protein>
    <submittedName>
        <fullName evidence="1">Uncharacterized protein</fullName>
    </submittedName>
</protein>
<keyword evidence="2" id="KW-1185">Reference proteome</keyword>
<dbReference type="Proteomes" id="UP000075714">
    <property type="component" value="Unassembled WGS sequence"/>
</dbReference>
<dbReference type="EMBL" id="LSYV01000021">
    <property type="protein sequence ID" value="KXZ49609.1"/>
    <property type="molecule type" value="Genomic_DNA"/>
</dbReference>